<dbReference type="InterPro" id="IPR036761">
    <property type="entry name" value="TTHA0802/YceI-like_sf"/>
</dbReference>
<dbReference type="EMBL" id="JACYGY010000001">
    <property type="protein sequence ID" value="MBE9460339.1"/>
    <property type="molecule type" value="Genomic_DNA"/>
</dbReference>
<reference evidence="4" key="1">
    <citation type="submission" date="2023-07" db="EMBL/GenBank/DDBJ databases">
        <title>Dyadobacter sp. nov 'subterranea' isolated from contaminted grondwater.</title>
        <authorList>
            <person name="Szabo I."/>
            <person name="Al-Omari J."/>
            <person name="Szerdahelyi S.G."/>
            <person name="Rado J."/>
        </authorList>
    </citation>
    <scope>NUCLEOTIDE SEQUENCE [LARGE SCALE GENOMIC DNA]</scope>
    <source>
        <strain evidence="4">UP-52</strain>
    </source>
</reference>
<proteinExistence type="predicted"/>
<dbReference type="Gene3D" id="2.40.128.110">
    <property type="entry name" value="Lipid/polyisoprenoid-binding, YceI-like"/>
    <property type="match status" value="1"/>
</dbReference>
<dbReference type="SUPFAM" id="SSF101874">
    <property type="entry name" value="YceI-like"/>
    <property type="match status" value="1"/>
</dbReference>
<dbReference type="SMART" id="SM00867">
    <property type="entry name" value="YceI"/>
    <property type="match status" value="1"/>
</dbReference>
<evidence type="ECO:0000256" key="1">
    <source>
        <dbReference type="SAM" id="SignalP"/>
    </source>
</evidence>
<feature type="domain" description="Lipid/polyisoprenoid-binding YceI-like" evidence="2">
    <location>
        <begin position="22"/>
        <end position="176"/>
    </location>
</feature>
<evidence type="ECO:0000313" key="3">
    <source>
        <dbReference type="EMBL" id="MBE9460339.1"/>
    </source>
</evidence>
<protein>
    <submittedName>
        <fullName evidence="3">YceI family protein</fullName>
    </submittedName>
</protein>
<accession>A0ABR9W7X2</accession>
<name>A0ABR9W7X2_9BACT</name>
<organism evidence="3 4">
    <name type="scientific">Dyadobacter subterraneus</name>
    <dbReference type="NCBI Taxonomy" id="2773304"/>
    <lineage>
        <taxon>Bacteria</taxon>
        <taxon>Pseudomonadati</taxon>
        <taxon>Bacteroidota</taxon>
        <taxon>Cytophagia</taxon>
        <taxon>Cytophagales</taxon>
        <taxon>Spirosomataceae</taxon>
        <taxon>Dyadobacter</taxon>
    </lineage>
</organism>
<dbReference type="Pfam" id="PF04264">
    <property type="entry name" value="YceI"/>
    <property type="match status" value="1"/>
</dbReference>
<comment type="caution">
    <text evidence="3">The sequence shown here is derived from an EMBL/GenBank/DDBJ whole genome shotgun (WGS) entry which is preliminary data.</text>
</comment>
<evidence type="ECO:0000259" key="2">
    <source>
        <dbReference type="SMART" id="SM00867"/>
    </source>
</evidence>
<feature type="chain" id="PRO_5046423382" evidence="1">
    <location>
        <begin position="21"/>
        <end position="176"/>
    </location>
</feature>
<dbReference type="PANTHER" id="PTHR34406">
    <property type="entry name" value="PROTEIN YCEI"/>
    <property type="match status" value="1"/>
</dbReference>
<gene>
    <name evidence="3" type="ORF">IEE83_00450</name>
</gene>
<keyword evidence="4" id="KW-1185">Reference proteome</keyword>
<dbReference type="PANTHER" id="PTHR34406:SF1">
    <property type="entry name" value="PROTEIN YCEI"/>
    <property type="match status" value="1"/>
</dbReference>
<keyword evidence="1" id="KW-0732">Signal</keyword>
<evidence type="ECO:0000313" key="4">
    <source>
        <dbReference type="Proteomes" id="UP000634134"/>
    </source>
</evidence>
<dbReference type="Proteomes" id="UP000634134">
    <property type="component" value="Unassembled WGS sequence"/>
</dbReference>
<dbReference type="InterPro" id="IPR007372">
    <property type="entry name" value="Lipid/polyisoprenoid-bd_YceI"/>
</dbReference>
<feature type="signal peptide" evidence="1">
    <location>
        <begin position="1"/>
        <end position="20"/>
    </location>
</feature>
<sequence>MKFKFAVLIFAVLAFYQAHAQTSKVVSGSTDFSVKFILGTCKGTFDAPKGGAIFDPNNLNASAFNLTIAANSFKTNSDGRDKDMKSDKYFDVAKYPNIHFKSSKVEKKGDQYQAIGTLTIRDVSKTVTLPFDAKKNADGSYAVSSTFEINRLDYKVGESNWKLKDVVTVTIKAVIN</sequence>
<dbReference type="RefSeq" id="WP_194118680.1">
    <property type="nucleotide sequence ID" value="NZ_JACYGY010000001.1"/>
</dbReference>